<gene>
    <name evidence="1" type="ORF">OB236_25630</name>
</gene>
<comment type="caution">
    <text evidence="1">The sequence shown here is derived from an EMBL/GenBank/DDBJ whole genome shotgun (WGS) entry which is preliminary data.</text>
</comment>
<dbReference type="InterPro" id="IPR058240">
    <property type="entry name" value="rSAM_sf"/>
</dbReference>
<evidence type="ECO:0000313" key="2">
    <source>
        <dbReference type="Proteomes" id="UP001652445"/>
    </source>
</evidence>
<accession>A0ABT2ULJ4</accession>
<dbReference type="Gene3D" id="3.20.20.70">
    <property type="entry name" value="Aldolase class I"/>
    <property type="match status" value="1"/>
</dbReference>
<dbReference type="RefSeq" id="WP_262686621.1">
    <property type="nucleotide sequence ID" value="NZ_JAOQIO010000094.1"/>
</dbReference>
<dbReference type="NCBIfam" id="NF038073">
    <property type="entry name" value="rSAM_STM4011"/>
    <property type="match status" value="1"/>
</dbReference>
<name>A0ABT2ULJ4_9BACL</name>
<dbReference type="InterPro" id="IPR047771">
    <property type="entry name" value="Radical_SAM_STM4011-like"/>
</dbReference>
<dbReference type="SUPFAM" id="SSF102114">
    <property type="entry name" value="Radical SAM enzymes"/>
    <property type="match status" value="1"/>
</dbReference>
<organism evidence="1 2">
    <name type="scientific">Paenibacillus baimaensis</name>
    <dbReference type="NCBI Taxonomy" id="2982185"/>
    <lineage>
        <taxon>Bacteria</taxon>
        <taxon>Bacillati</taxon>
        <taxon>Bacillota</taxon>
        <taxon>Bacilli</taxon>
        <taxon>Bacillales</taxon>
        <taxon>Paenibacillaceae</taxon>
        <taxon>Paenibacillus</taxon>
    </lineage>
</organism>
<proteinExistence type="predicted"/>
<dbReference type="EMBL" id="JAOQIO010000094">
    <property type="protein sequence ID" value="MCU6795499.1"/>
    <property type="molecule type" value="Genomic_DNA"/>
</dbReference>
<dbReference type="CDD" id="cd01335">
    <property type="entry name" value="Radical_SAM"/>
    <property type="match status" value="1"/>
</dbReference>
<dbReference type="InterPro" id="IPR013785">
    <property type="entry name" value="Aldolase_TIM"/>
</dbReference>
<evidence type="ECO:0000313" key="1">
    <source>
        <dbReference type="EMBL" id="MCU6795499.1"/>
    </source>
</evidence>
<dbReference type="Proteomes" id="UP001652445">
    <property type="component" value="Unassembled WGS sequence"/>
</dbReference>
<keyword evidence="2" id="KW-1185">Reference proteome</keyword>
<sequence>MMSTLYYRGALSSCNYDCPYCPFSKTTDSAEVLAQDRAQLQRFVGWIQGQAGSGSRFSIFFNPYGEALVHRWYREAMVELSHMEHVDKVAVQTNLSVKLDWMTELNREKAAFWATYHPEQTTESRFLSQGMQLYKQGISFSVGTVGLKPYFEAIQSMRRSLPEDVYLWVNAFKDKSRYYTAEDVAILQAVDPYFEHNLADYASLGRRCRTGQDVFFVLGSGQVKRCYKDKRMIGHLYRDGLAALSKERPCQLKQCGCYIGYVHMPELSLQAVYGASLLERIPESFAH</sequence>
<reference evidence="1 2" key="1">
    <citation type="submission" date="2022-09" db="EMBL/GenBank/DDBJ databases">
        <authorList>
            <person name="Han X.L."/>
            <person name="Wang Q."/>
            <person name="Lu T."/>
        </authorList>
    </citation>
    <scope>NUCLEOTIDE SEQUENCE [LARGE SCALE GENOMIC DNA]</scope>
    <source>
        <strain evidence="1 2">WQ 127069</strain>
    </source>
</reference>
<protein>
    <submittedName>
        <fullName evidence="1">STM4011 family radical SAM protein</fullName>
    </submittedName>
</protein>